<dbReference type="PANTHER" id="PTHR47933">
    <property type="entry name" value="PENTATRICOPEPTIDE REPEAT-CONTAINING PROTEIN 1, MITOCHONDRIAL"/>
    <property type="match status" value="1"/>
</dbReference>
<evidence type="ECO:0000313" key="3">
    <source>
        <dbReference type="EMBL" id="KAF9451990.1"/>
    </source>
</evidence>
<dbReference type="EMBL" id="MU151076">
    <property type="protein sequence ID" value="KAF9451990.1"/>
    <property type="molecule type" value="Genomic_DNA"/>
</dbReference>
<dbReference type="AlphaFoldDB" id="A0A9P6C7K5"/>
<evidence type="ECO:0000313" key="4">
    <source>
        <dbReference type="Proteomes" id="UP000807342"/>
    </source>
</evidence>
<dbReference type="InterPro" id="IPR051240">
    <property type="entry name" value="Mito_RNA-Proc/Resp"/>
</dbReference>
<feature type="region of interest" description="Disordered" evidence="2">
    <location>
        <begin position="27"/>
        <end position="49"/>
    </location>
</feature>
<keyword evidence="1" id="KW-0677">Repeat</keyword>
<dbReference type="Proteomes" id="UP000807342">
    <property type="component" value="Unassembled WGS sequence"/>
</dbReference>
<keyword evidence="4" id="KW-1185">Reference proteome</keyword>
<comment type="caution">
    <text evidence="3">The sequence shown here is derived from an EMBL/GenBank/DDBJ whole genome shotgun (WGS) entry which is preliminary data.</text>
</comment>
<dbReference type="Gene3D" id="1.25.40.10">
    <property type="entry name" value="Tetratricopeptide repeat domain"/>
    <property type="match status" value="1"/>
</dbReference>
<organism evidence="3 4">
    <name type="scientific">Macrolepiota fuliginosa MF-IS2</name>
    <dbReference type="NCBI Taxonomy" id="1400762"/>
    <lineage>
        <taxon>Eukaryota</taxon>
        <taxon>Fungi</taxon>
        <taxon>Dikarya</taxon>
        <taxon>Basidiomycota</taxon>
        <taxon>Agaricomycotina</taxon>
        <taxon>Agaricomycetes</taxon>
        <taxon>Agaricomycetidae</taxon>
        <taxon>Agaricales</taxon>
        <taxon>Agaricineae</taxon>
        <taxon>Agaricaceae</taxon>
        <taxon>Macrolepiota</taxon>
    </lineage>
</organism>
<reference evidence="3" key="1">
    <citation type="submission" date="2020-11" db="EMBL/GenBank/DDBJ databases">
        <authorList>
            <consortium name="DOE Joint Genome Institute"/>
            <person name="Ahrendt S."/>
            <person name="Riley R."/>
            <person name="Andreopoulos W."/>
            <person name="Labutti K."/>
            <person name="Pangilinan J."/>
            <person name="Ruiz-Duenas F.J."/>
            <person name="Barrasa J.M."/>
            <person name="Sanchez-Garcia M."/>
            <person name="Camarero S."/>
            <person name="Miyauchi S."/>
            <person name="Serrano A."/>
            <person name="Linde D."/>
            <person name="Babiker R."/>
            <person name="Drula E."/>
            <person name="Ayuso-Fernandez I."/>
            <person name="Pacheco R."/>
            <person name="Padilla G."/>
            <person name="Ferreira P."/>
            <person name="Barriuso J."/>
            <person name="Kellner H."/>
            <person name="Castanera R."/>
            <person name="Alfaro M."/>
            <person name="Ramirez L."/>
            <person name="Pisabarro A.G."/>
            <person name="Kuo A."/>
            <person name="Tritt A."/>
            <person name="Lipzen A."/>
            <person name="He G."/>
            <person name="Yan M."/>
            <person name="Ng V."/>
            <person name="Cullen D."/>
            <person name="Martin F."/>
            <person name="Rosso M.-N."/>
            <person name="Henrissat B."/>
            <person name="Hibbett D."/>
            <person name="Martinez A.T."/>
            <person name="Grigoriev I.V."/>
        </authorList>
    </citation>
    <scope>NUCLEOTIDE SEQUENCE</scope>
    <source>
        <strain evidence="3">MF-IS2</strain>
    </source>
</reference>
<dbReference type="GO" id="GO:0003729">
    <property type="term" value="F:mRNA binding"/>
    <property type="evidence" value="ECO:0007669"/>
    <property type="project" value="TreeGrafter"/>
</dbReference>
<dbReference type="OrthoDB" id="1908178at2759"/>
<evidence type="ECO:0008006" key="5">
    <source>
        <dbReference type="Google" id="ProtNLM"/>
    </source>
</evidence>
<sequence>MGPVTLQEAELSSAIPPLDRRVQEAPFLSGRPWSRQPLKPLRANSRGGYGPQRRVVISSLGDEGENVEQIHQDMLHVLATTSSAKEGWEAYGVLSQLQQQFDTAGDDNETTSIIPFAHLHRLARVIVRKSPKTRTRFLQLLSVLTTIRNYGGMVHLHEWNALIDHAGKGLRKTRPEDFNNSLSIYYDMVYDRPPGSRFSDAGFDDILNPHPESDPIDGHEPHTPAIEPDIHTYTTLIDIAARTGHPPLLYRATMLLKHAKLPPNRITHLSLLKYFTAKKQLSGIRSTLLKMREQNLELGVDGLNACMWAYGHSKRIDTVMMIYRLLRHNVLPEDYNEYDNIAYVQERLRIEEEIIIPPEWKPNEVTFTLMIQTMAYHGNLLAALSVFLDMLSSPNVEQGAPLVLDENGDLQPTLYSPTIHVFRAIILGFSHHGIDTNTNPTRSNMLQHGLEWNLENLQNIFEKFLELPPDTKISESTIFWTLNSFSKTTNHDIETLRTIWRRLEDRFGRFRGGPKHRLTRWRHKLFPETEKTEDSG</sequence>
<evidence type="ECO:0000256" key="1">
    <source>
        <dbReference type="ARBA" id="ARBA00022737"/>
    </source>
</evidence>
<dbReference type="InterPro" id="IPR011990">
    <property type="entry name" value="TPR-like_helical_dom_sf"/>
</dbReference>
<gene>
    <name evidence="3" type="ORF">P691DRAFT_661764</name>
</gene>
<protein>
    <recommendedName>
        <fullName evidence="5">Pentatricopeptide repeat protein</fullName>
    </recommendedName>
</protein>
<name>A0A9P6C7K5_9AGAR</name>
<evidence type="ECO:0000256" key="2">
    <source>
        <dbReference type="SAM" id="MobiDB-lite"/>
    </source>
</evidence>
<dbReference type="InterPro" id="IPR002885">
    <property type="entry name" value="PPR_rpt"/>
</dbReference>
<proteinExistence type="predicted"/>
<dbReference type="Pfam" id="PF01535">
    <property type="entry name" value="PPR"/>
    <property type="match status" value="1"/>
</dbReference>
<dbReference type="Pfam" id="PF13812">
    <property type="entry name" value="PPR_3"/>
    <property type="match status" value="1"/>
</dbReference>
<accession>A0A9P6C7K5</accession>